<comment type="caution">
    <text evidence="2">The sequence shown here is derived from an EMBL/GenBank/DDBJ whole genome shotgun (WGS) entry which is preliminary data.</text>
</comment>
<dbReference type="PANTHER" id="PTHR35869">
    <property type="entry name" value="OUTER-MEMBRANE LIPOPROTEIN CARRIER PROTEIN"/>
    <property type="match status" value="1"/>
</dbReference>
<dbReference type="EMBL" id="JAUSUL010000004">
    <property type="protein sequence ID" value="MDQ0317039.1"/>
    <property type="molecule type" value="Genomic_DNA"/>
</dbReference>
<accession>A0AAE4AVU1</accession>
<dbReference type="RefSeq" id="WP_306886935.1">
    <property type="nucleotide sequence ID" value="NZ_JAUSUL010000004.1"/>
</dbReference>
<organism evidence="2 3">
    <name type="scientific">Amorphus orientalis</name>
    <dbReference type="NCBI Taxonomy" id="649198"/>
    <lineage>
        <taxon>Bacteria</taxon>
        <taxon>Pseudomonadati</taxon>
        <taxon>Pseudomonadota</taxon>
        <taxon>Alphaproteobacteria</taxon>
        <taxon>Hyphomicrobiales</taxon>
        <taxon>Amorphaceae</taxon>
        <taxon>Amorphus</taxon>
    </lineage>
</organism>
<evidence type="ECO:0000313" key="2">
    <source>
        <dbReference type="EMBL" id="MDQ0317039.1"/>
    </source>
</evidence>
<dbReference type="Gene3D" id="2.50.20.10">
    <property type="entry name" value="Lipoprotein localisation LolA/LolB/LppX"/>
    <property type="match status" value="1"/>
</dbReference>
<proteinExistence type="predicted"/>
<dbReference type="Proteomes" id="UP001229244">
    <property type="component" value="Unassembled WGS sequence"/>
</dbReference>
<dbReference type="InterPro" id="IPR029046">
    <property type="entry name" value="LolA/LolB/LppX"/>
</dbReference>
<gene>
    <name evidence="2" type="ORF">J2S73_003516</name>
</gene>
<keyword evidence="2" id="KW-0449">Lipoprotein</keyword>
<reference evidence="2" key="1">
    <citation type="submission" date="2023-07" db="EMBL/GenBank/DDBJ databases">
        <title>Genomic Encyclopedia of Type Strains, Phase IV (KMG-IV): sequencing the most valuable type-strain genomes for metagenomic binning, comparative biology and taxonomic classification.</title>
        <authorList>
            <person name="Goeker M."/>
        </authorList>
    </citation>
    <scope>NUCLEOTIDE SEQUENCE</scope>
    <source>
        <strain evidence="2">DSM 21202</strain>
    </source>
</reference>
<evidence type="ECO:0000256" key="1">
    <source>
        <dbReference type="ARBA" id="ARBA00022729"/>
    </source>
</evidence>
<evidence type="ECO:0000313" key="3">
    <source>
        <dbReference type="Proteomes" id="UP001229244"/>
    </source>
</evidence>
<protein>
    <submittedName>
        <fullName evidence="2">Outer membrane lipoprotein-sorting protein</fullName>
    </submittedName>
</protein>
<name>A0AAE4AVU1_9HYPH</name>
<sequence length="223" mass="24892">MTGSVNRHPSHGGPGFWIRIVAMLAALAGLTIAATAARAETSPDEALRNINAYFNDIETMRGEFVQVGPNGQRTDGQFALKRPGKVRFFYNPPSQLDIIADGTSVAVRNRKRASQDIWPLKRTPLRFLLSDDIDLTTDAKVSRLEMRPDVVEITIEEDTAFGDGTLKLIFDRGTSELKKWEVTDAQGQTTEVSIYNVALDRPVDPDLFKIDYTIIREGVNNRR</sequence>
<keyword evidence="3" id="KW-1185">Reference proteome</keyword>
<dbReference type="CDD" id="cd16325">
    <property type="entry name" value="LolA"/>
    <property type="match status" value="1"/>
</dbReference>
<dbReference type="PANTHER" id="PTHR35869:SF1">
    <property type="entry name" value="OUTER-MEMBRANE LIPOPROTEIN CARRIER PROTEIN"/>
    <property type="match status" value="1"/>
</dbReference>
<dbReference type="SUPFAM" id="SSF89392">
    <property type="entry name" value="Prokaryotic lipoproteins and lipoprotein localization factors"/>
    <property type="match status" value="1"/>
</dbReference>
<dbReference type="Pfam" id="PF03548">
    <property type="entry name" value="LolA"/>
    <property type="match status" value="1"/>
</dbReference>
<dbReference type="AlphaFoldDB" id="A0AAE4AVU1"/>
<dbReference type="InterPro" id="IPR004564">
    <property type="entry name" value="OM_lipoprot_carrier_LolA-like"/>
</dbReference>
<keyword evidence="1" id="KW-0732">Signal</keyword>